<dbReference type="Proteomes" id="UP001474421">
    <property type="component" value="Unassembled WGS sequence"/>
</dbReference>
<dbReference type="AlphaFoldDB" id="A0AAW1ANV0"/>
<feature type="coiled-coil region" evidence="1">
    <location>
        <begin position="93"/>
        <end position="120"/>
    </location>
</feature>
<feature type="compositionally biased region" description="Low complexity" evidence="2">
    <location>
        <begin position="222"/>
        <end position="240"/>
    </location>
</feature>
<name>A0AAW1ANV0_CROAD</name>
<evidence type="ECO:0000256" key="2">
    <source>
        <dbReference type="SAM" id="MobiDB-lite"/>
    </source>
</evidence>
<keyword evidence="1" id="KW-0175">Coiled coil</keyword>
<accession>A0AAW1ANV0</accession>
<sequence length="272" mass="30374">METLEEFDSEYPLVLSFCERIAPQDYEGQALSYTQRSLQELFAQMERNPSICERAVRKRKQAENERGSLGQYLKARFFALLQGDVNYDNSLGEIEMEEKVEQLKREMEKANDYARAAKTSSCRPAERRVRRPILMGGFSPTEAKPWDPGLPAMPKIFGSFPKQVEKNSTDLKQLWAGMSPVNQKSLVDLRPLMLNPGGFHPSFLNSNSISRLKYTFPRVPASSSPTSSSQSSGSSGTTTSVFNTPVLARFRGNKEDEADKGSPGPDTDSARA</sequence>
<dbReference type="PANTHER" id="PTHR36867:SF1">
    <property type="entry name" value="RIKEN CDNA 2610318N02 GENE"/>
    <property type="match status" value="1"/>
</dbReference>
<protein>
    <submittedName>
        <fullName evidence="3">Uncharacterized protein</fullName>
    </submittedName>
</protein>
<proteinExistence type="predicted"/>
<evidence type="ECO:0000313" key="4">
    <source>
        <dbReference type="Proteomes" id="UP001474421"/>
    </source>
</evidence>
<evidence type="ECO:0000256" key="1">
    <source>
        <dbReference type="SAM" id="Coils"/>
    </source>
</evidence>
<dbReference type="PANTHER" id="PTHR36867">
    <property type="entry name" value="MCG131172, ISOFORM CRA_A"/>
    <property type="match status" value="1"/>
</dbReference>
<keyword evidence="4" id="KW-1185">Reference proteome</keyword>
<feature type="region of interest" description="Disordered" evidence="2">
    <location>
        <begin position="219"/>
        <end position="272"/>
    </location>
</feature>
<gene>
    <name evidence="3" type="ORF">NXF25_017848</name>
</gene>
<reference evidence="3 4" key="1">
    <citation type="journal article" date="2024" name="Proc. Natl. Acad. Sci. U.S.A.">
        <title>The genetic regulatory architecture and epigenomic basis for age-related changes in rattlesnake venom.</title>
        <authorList>
            <person name="Hogan M.P."/>
            <person name="Holding M.L."/>
            <person name="Nystrom G.S."/>
            <person name="Colston T.J."/>
            <person name="Bartlett D.A."/>
            <person name="Mason A.J."/>
            <person name="Ellsworth S.A."/>
            <person name="Rautsaw R.M."/>
            <person name="Lawrence K.C."/>
            <person name="Strickland J.L."/>
            <person name="He B."/>
            <person name="Fraser P."/>
            <person name="Margres M.J."/>
            <person name="Gilbert D.M."/>
            <person name="Gibbs H.L."/>
            <person name="Parkinson C.L."/>
            <person name="Rokyta D.R."/>
        </authorList>
    </citation>
    <scope>NUCLEOTIDE SEQUENCE [LARGE SCALE GENOMIC DNA]</scope>
    <source>
        <strain evidence="3">DRR0105</strain>
    </source>
</reference>
<comment type="caution">
    <text evidence="3">The sequence shown here is derived from an EMBL/GenBank/DDBJ whole genome shotgun (WGS) entry which is preliminary data.</text>
</comment>
<evidence type="ECO:0000313" key="3">
    <source>
        <dbReference type="EMBL" id="KAK9391459.1"/>
    </source>
</evidence>
<organism evidence="3 4">
    <name type="scientific">Crotalus adamanteus</name>
    <name type="common">Eastern diamondback rattlesnake</name>
    <dbReference type="NCBI Taxonomy" id="8729"/>
    <lineage>
        <taxon>Eukaryota</taxon>
        <taxon>Metazoa</taxon>
        <taxon>Chordata</taxon>
        <taxon>Craniata</taxon>
        <taxon>Vertebrata</taxon>
        <taxon>Euteleostomi</taxon>
        <taxon>Lepidosauria</taxon>
        <taxon>Squamata</taxon>
        <taxon>Bifurcata</taxon>
        <taxon>Unidentata</taxon>
        <taxon>Episquamata</taxon>
        <taxon>Toxicofera</taxon>
        <taxon>Serpentes</taxon>
        <taxon>Colubroidea</taxon>
        <taxon>Viperidae</taxon>
        <taxon>Crotalinae</taxon>
        <taxon>Crotalus</taxon>
    </lineage>
</organism>
<dbReference type="EMBL" id="JAOTOJ010000018">
    <property type="protein sequence ID" value="KAK9391459.1"/>
    <property type="molecule type" value="Genomic_DNA"/>
</dbReference>